<reference evidence="1 2" key="1">
    <citation type="journal article" date="2015" name="Stand. Genomic Sci.">
        <title>Genomic Encyclopedia of Bacterial and Archaeal Type Strains, Phase III: the genomes of soil and plant-associated and newly described type strains.</title>
        <authorList>
            <person name="Whitman W.B."/>
            <person name="Woyke T."/>
            <person name="Klenk H.P."/>
            <person name="Zhou Y."/>
            <person name="Lilburn T.G."/>
            <person name="Beck B.J."/>
            <person name="De Vos P."/>
            <person name="Vandamme P."/>
            <person name="Eisen J.A."/>
            <person name="Garrity G."/>
            <person name="Hugenholtz P."/>
            <person name="Kyrpides N.C."/>
        </authorList>
    </citation>
    <scope>NUCLEOTIDE SEQUENCE [LARGE SCALE GENOMIC DNA]</scope>
    <source>
        <strain evidence="1 2">CGMCC 1.6858</strain>
    </source>
</reference>
<dbReference type="Proteomes" id="UP000316905">
    <property type="component" value="Unassembled WGS sequence"/>
</dbReference>
<organism evidence="1 2">
    <name type="scientific">Pseudomonas duriflava</name>
    <dbReference type="NCBI Taxonomy" id="459528"/>
    <lineage>
        <taxon>Bacteria</taxon>
        <taxon>Pseudomonadati</taxon>
        <taxon>Pseudomonadota</taxon>
        <taxon>Gammaproteobacteria</taxon>
        <taxon>Pseudomonadales</taxon>
        <taxon>Pseudomonadaceae</taxon>
        <taxon>Pseudomonas</taxon>
    </lineage>
</organism>
<keyword evidence="2" id="KW-1185">Reference proteome</keyword>
<protein>
    <submittedName>
        <fullName evidence="1">Uncharacterized protein</fullName>
    </submittedName>
</protein>
<name>A0A562PMU0_9PSED</name>
<accession>A0A562PMU0</accession>
<evidence type="ECO:0000313" key="1">
    <source>
        <dbReference type="EMBL" id="TWI45653.1"/>
    </source>
</evidence>
<gene>
    <name evidence="1" type="ORF">IQ22_04604</name>
</gene>
<dbReference type="AlphaFoldDB" id="A0A562PMU0"/>
<evidence type="ECO:0000313" key="2">
    <source>
        <dbReference type="Proteomes" id="UP000316905"/>
    </source>
</evidence>
<proteinExistence type="predicted"/>
<dbReference type="RefSeq" id="WP_145146029.1">
    <property type="nucleotide sequence ID" value="NZ_VLKY01000036.1"/>
</dbReference>
<sequence>MKTGFDTDFTSLKGHLNEILSNNDATSRDKVVTTLSQWEALAKSQSELVDDFMNLNEVLTLDDIPRLKSAVLTLKHLTKATKALCEYIDLKPSSYVTGVHTRILDLSKKAEANVQEIISLAD</sequence>
<dbReference type="EMBL" id="VLKY01000036">
    <property type="protein sequence ID" value="TWI45653.1"/>
    <property type="molecule type" value="Genomic_DNA"/>
</dbReference>
<comment type="caution">
    <text evidence="1">The sequence shown here is derived from an EMBL/GenBank/DDBJ whole genome shotgun (WGS) entry which is preliminary data.</text>
</comment>